<sequence length="580" mass="65996">MPIGSKRNKQRTMKSIRSWIILLINSLVILVVVILSIFSYKEFKNALDERVILQLTSIKRLKRIQLEAFLKTEVGTFLSENHAIIEDEIIDPYTQYSDKVDIECLKNKLNSLPNEQVLTDLSSCSTDGNVLIAMVKKVKNEIRKIEFLKTDAIQEILMERTGMGESGETYLVGPDYRLRSVSRFFPDIAPGQILAKTIGAEQALAGVDGFGVFNDYRGIPVYSSYHKLDIPYFDWAILSEMDVEEVTTPLLKMRNKLILISILVLLFALTFSFFITVVLTKPLLKMRFFLNNMTRGNYDFKIVNTYPTKEINEMFVALEKLQKSIREAIQFSSEIGNMNMKAKYELSGEGDLLGKSLMLMQEKLKEYENAENLSRLMAKKSLIEGQENERKRLSKDLHDGLGPLLTSLKLMVQTSDLPLSDKKKINLVVDGTIDEIRRMTYNLMPTVLVDFGVGKALASFIDVIKKSSGIEIVYEDATKGNTGKWNIDLDICIFRVCQELINNSLKHSGANKITISLTEFSDKLSFYYLDNGKGFDQDSVKYGSGLRNIRERIEIFNGYLHIKSDEDGTEVEVEIPIKDE</sequence>
<accession>A0A0H4PYL5</accession>
<dbReference type="PANTHER" id="PTHR24421:SF10">
    <property type="entry name" value="NITRATE_NITRITE SENSOR PROTEIN NARQ"/>
    <property type="match status" value="1"/>
</dbReference>
<dbReference type="EMBL" id="CP012040">
    <property type="protein sequence ID" value="AKP53517.1"/>
    <property type="molecule type" value="Genomic_DNA"/>
</dbReference>
<dbReference type="GO" id="GO:0016020">
    <property type="term" value="C:membrane"/>
    <property type="evidence" value="ECO:0007669"/>
    <property type="project" value="InterPro"/>
</dbReference>
<dbReference type="SUPFAM" id="SSF55874">
    <property type="entry name" value="ATPase domain of HSP90 chaperone/DNA topoisomerase II/histidine kinase"/>
    <property type="match status" value="1"/>
</dbReference>
<dbReference type="GO" id="GO:0000155">
    <property type="term" value="F:phosphorelay sensor kinase activity"/>
    <property type="evidence" value="ECO:0007669"/>
    <property type="project" value="InterPro"/>
</dbReference>
<dbReference type="Gene3D" id="6.10.340.10">
    <property type="match status" value="1"/>
</dbReference>
<gene>
    <name evidence="11" type="ORF">CA2015_4164</name>
</gene>
<feature type="transmembrane region" description="Helical" evidence="9">
    <location>
        <begin position="20"/>
        <end position="40"/>
    </location>
</feature>
<keyword evidence="6 11" id="KW-0418">Kinase</keyword>
<evidence type="ECO:0000256" key="8">
    <source>
        <dbReference type="ARBA" id="ARBA00023012"/>
    </source>
</evidence>
<dbReference type="InterPro" id="IPR036890">
    <property type="entry name" value="HATPase_C_sf"/>
</dbReference>
<dbReference type="EC" id="2.7.13.3" evidence="2"/>
<dbReference type="PANTHER" id="PTHR24421">
    <property type="entry name" value="NITRATE/NITRITE SENSOR PROTEIN NARX-RELATED"/>
    <property type="match status" value="1"/>
</dbReference>
<dbReference type="AlphaFoldDB" id="A0A0H4PYL5"/>
<reference evidence="11 12" key="1">
    <citation type="submission" date="2015-07" db="EMBL/GenBank/DDBJ databases">
        <authorList>
            <person name="Kim K.M."/>
        </authorList>
    </citation>
    <scope>NUCLEOTIDE SEQUENCE [LARGE SCALE GENOMIC DNA]</scope>
    <source>
        <strain evidence="11 12">KCTC 12363</strain>
    </source>
</reference>
<dbReference type="STRING" id="320787.CA2015_4164"/>
<evidence type="ECO:0000256" key="1">
    <source>
        <dbReference type="ARBA" id="ARBA00000085"/>
    </source>
</evidence>
<keyword evidence="9" id="KW-0472">Membrane</keyword>
<evidence type="ECO:0000256" key="6">
    <source>
        <dbReference type="ARBA" id="ARBA00022777"/>
    </source>
</evidence>
<feature type="domain" description="Histidine kinase" evidence="10">
    <location>
        <begin position="392"/>
        <end position="579"/>
    </location>
</feature>
<dbReference type="InterPro" id="IPR011712">
    <property type="entry name" value="Sig_transdc_His_kin_sub3_dim/P"/>
</dbReference>
<evidence type="ECO:0000313" key="11">
    <source>
        <dbReference type="EMBL" id="AKP53517.1"/>
    </source>
</evidence>
<dbReference type="GO" id="GO:0005524">
    <property type="term" value="F:ATP binding"/>
    <property type="evidence" value="ECO:0007669"/>
    <property type="project" value="UniProtKB-KW"/>
</dbReference>
<evidence type="ECO:0000256" key="9">
    <source>
        <dbReference type="SAM" id="Phobius"/>
    </source>
</evidence>
<evidence type="ECO:0000313" key="12">
    <source>
        <dbReference type="Proteomes" id="UP000036520"/>
    </source>
</evidence>
<dbReference type="InterPro" id="IPR003594">
    <property type="entry name" value="HATPase_dom"/>
</dbReference>
<dbReference type="SMART" id="SM00387">
    <property type="entry name" value="HATPase_c"/>
    <property type="match status" value="1"/>
</dbReference>
<dbReference type="InterPro" id="IPR050482">
    <property type="entry name" value="Sensor_HK_TwoCompSys"/>
</dbReference>
<keyword evidence="12" id="KW-1185">Reference proteome</keyword>
<dbReference type="InterPro" id="IPR005467">
    <property type="entry name" value="His_kinase_dom"/>
</dbReference>
<keyword evidence="3" id="KW-0597">Phosphoprotein</keyword>
<evidence type="ECO:0000259" key="10">
    <source>
        <dbReference type="PROSITE" id="PS50109"/>
    </source>
</evidence>
<dbReference type="Proteomes" id="UP000036520">
    <property type="component" value="Chromosome"/>
</dbReference>
<dbReference type="Gene3D" id="3.30.565.10">
    <property type="entry name" value="Histidine kinase-like ATPase, C-terminal domain"/>
    <property type="match status" value="1"/>
</dbReference>
<keyword evidence="7" id="KW-0067">ATP-binding</keyword>
<feature type="transmembrane region" description="Helical" evidence="9">
    <location>
        <begin position="257"/>
        <end position="279"/>
    </location>
</feature>
<evidence type="ECO:0000256" key="5">
    <source>
        <dbReference type="ARBA" id="ARBA00022741"/>
    </source>
</evidence>
<dbReference type="Pfam" id="PF07730">
    <property type="entry name" value="HisKA_3"/>
    <property type="match status" value="1"/>
</dbReference>
<name>A0A0H4PYL5_9BACT</name>
<evidence type="ECO:0000256" key="4">
    <source>
        <dbReference type="ARBA" id="ARBA00022679"/>
    </source>
</evidence>
<keyword evidence="9" id="KW-0812">Transmembrane</keyword>
<dbReference type="SUPFAM" id="SSF158472">
    <property type="entry name" value="HAMP domain-like"/>
    <property type="match status" value="1"/>
</dbReference>
<comment type="catalytic activity">
    <reaction evidence="1">
        <text>ATP + protein L-histidine = ADP + protein N-phospho-L-histidine.</text>
        <dbReference type="EC" id="2.7.13.3"/>
    </reaction>
</comment>
<dbReference type="OrthoDB" id="9760839at2"/>
<evidence type="ECO:0000256" key="3">
    <source>
        <dbReference type="ARBA" id="ARBA00022553"/>
    </source>
</evidence>
<proteinExistence type="predicted"/>
<dbReference type="KEGG" id="camu:CA2015_4164"/>
<dbReference type="PROSITE" id="PS50109">
    <property type="entry name" value="HIS_KIN"/>
    <property type="match status" value="1"/>
</dbReference>
<protein>
    <recommendedName>
        <fullName evidence="2">histidine kinase</fullName>
        <ecNumber evidence="2">2.7.13.3</ecNumber>
    </recommendedName>
</protein>
<keyword evidence="4" id="KW-0808">Transferase</keyword>
<evidence type="ECO:0000256" key="7">
    <source>
        <dbReference type="ARBA" id="ARBA00022840"/>
    </source>
</evidence>
<keyword evidence="8" id="KW-0902">Two-component regulatory system</keyword>
<dbReference type="GO" id="GO:0046983">
    <property type="term" value="F:protein dimerization activity"/>
    <property type="evidence" value="ECO:0007669"/>
    <property type="project" value="InterPro"/>
</dbReference>
<dbReference type="Pfam" id="PF02518">
    <property type="entry name" value="HATPase_c"/>
    <property type="match status" value="1"/>
</dbReference>
<organism evidence="11 12">
    <name type="scientific">Cyclobacterium amurskyense</name>
    <dbReference type="NCBI Taxonomy" id="320787"/>
    <lineage>
        <taxon>Bacteria</taxon>
        <taxon>Pseudomonadati</taxon>
        <taxon>Bacteroidota</taxon>
        <taxon>Cytophagia</taxon>
        <taxon>Cytophagales</taxon>
        <taxon>Cyclobacteriaceae</taxon>
        <taxon>Cyclobacterium</taxon>
    </lineage>
</organism>
<evidence type="ECO:0000256" key="2">
    <source>
        <dbReference type="ARBA" id="ARBA00012438"/>
    </source>
</evidence>
<dbReference type="Gene3D" id="1.20.5.1930">
    <property type="match status" value="1"/>
</dbReference>
<keyword evidence="9" id="KW-1133">Transmembrane helix</keyword>
<keyword evidence="5" id="KW-0547">Nucleotide-binding</keyword>
<dbReference type="CDD" id="cd16917">
    <property type="entry name" value="HATPase_UhpB-NarQ-NarX-like"/>
    <property type="match status" value="1"/>
</dbReference>